<evidence type="ECO:0000313" key="2">
    <source>
        <dbReference type="Proteomes" id="UP000827872"/>
    </source>
</evidence>
<sequence length="717" mass="79564">MATGLQVASIDWLRPRNNLRHHTAEISTQRLIVRRGQDFDFCLHFHPRGYQPGADSVYLIAETGPRPERQSGTRAAFLLGVGQPTGRGGVWGAGHVSNGSRSTDVRVLVPAGAPIGRYQLKIHIDSGYGRVASYLLGEFVVLFNAWCPEDDVYLVSEPERQEYVMNEDGIIYQGNKDRILPSPWNYGQFEEDIIDICLKLLDRNLNYLRDPARDCSLRSSAAYVSRVLSAIVNSNDDNGVLQGNWSEDYSGGVRPTEWSGSVAILRKWHRSGGRPVRYGQCWVFAGVMCTVMRCLGIPSRVVTNFNSGHDTDGNLIIDVFYDKTGELLPRESKDSVWNFHVWNECWMARRDLPAGYGGWQVLDATPQERSNGLFCCGPAPVMAIREGDVQHRYDAPFVYSMVNADRVAWLLSGTRKEKLNWDTSAIGNHISTKRLGSQDREDITSAYKHQEGSVEERRAFLKAATARTGTGAAGPEAEELSRRHSAAASRGDLAAPAEGQLALRIQLVENPEFGQDLHLMLLAQNLEVAHKEVKLSLSTQPVLHNGTPRPPFWQDTHYLSLSPKEEKSVSWRIAYGQYGTHLAEDRQVQVIAIAEENVSWQKTLVEKTITMTNPTLTLSVLAPVVVHQPFPLHVEFVNPLPQPADGCLLTLEGSGLVKDQAVVELGSLSAQEKGSLKVQVTPYKSGPRQLHVTLTSDHFPPIKGWKLLEVAPRPGGT</sequence>
<keyword evidence="2" id="KW-1185">Reference proteome</keyword>
<evidence type="ECO:0000313" key="1">
    <source>
        <dbReference type="EMBL" id="KAH8001083.1"/>
    </source>
</evidence>
<proteinExistence type="predicted"/>
<comment type="caution">
    <text evidence="1">The sequence shown here is derived from an EMBL/GenBank/DDBJ whole genome shotgun (WGS) entry which is preliminary data.</text>
</comment>
<gene>
    <name evidence="1" type="ORF">K3G42_030570</name>
</gene>
<organism evidence="1 2">
    <name type="scientific">Sphaerodactylus townsendi</name>
    <dbReference type="NCBI Taxonomy" id="933632"/>
    <lineage>
        <taxon>Eukaryota</taxon>
        <taxon>Metazoa</taxon>
        <taxon>Chordata</taxon>
        <taxon>Craniata</taxon>
        <taxon>Vertebrata</taxon>
        <taxon>Euteleostomi</taxon>
        <taxon>Lepidosauria</taxon>
        <taxon>Squamata</taxon>
        <taxon>Bifurcata</taxon>
        <taxon>Gekkota</taxon>
        <taxon>Sphaerodactylidae</taxon>
        <taxon>Sphaerodactylus</taxon>
    </lineage>
</organism>
<dbReference type="EMBL" id="CM037618">
    <property type="protein sequence ID" value="KAH8001083.1"/>
    <property type="molecule type" value="Genomic_DNA"/>
</dbReference>
<dbReference type="Proteomes" id="UP000827872">
    <property type="component" value="Linkage Group LG05"/>
</dbReference>
<reference evidence="1" key="1">
    <citation type="submission" date="2021-08" db="EMBL/GenBank/DDBJ databases">
        <title>The first chromosome-level gecko genome reveals the dynamic sex chromosomes of Neotropical dwarf geckos (Sphaerodactylidae: Sphaerodactylus).</title>
        <authorList>
            <person name="Pinto B.J."/>
            <person name="Keating S.E."/>
            <person name="Gamble T."/>
        </authorList>
    </citation>
    <scope>NUCLEOTIDE SEQUENCE</scope>
    <source>
        <strain evidence="1">TG3544</strain>
    </source>
</reference>
<accession>A0ACB8F6X8</accession>
<protein>
    <submittedName>
        <fullName evidence="1">Uncharacterized protein</fullName>
    </submittedName>
</protein>
<name>A0ACB8F6X8_9SAUR</name>